<evidence type="ECO:0000313" key="17">
    <source>
        <dbReference type="EMBL" id="KAF0288729.1"/>
    </source>
</evidence>
<dbReference type="PANTHER" id="PTHR10907:SF66">
    <property type="entry name" value="MIP34848P1-RELATED"/>
    <property type="match status" value="1"/>
</dbReference>
<dbReference type="GO" id="GO:0030234">
    <property type="term" value="F:enzyme regulator activity"/>
    <property type="evidence" value="ECO:0007669"/>
    <property type="project" value="InterPro"/>
</dbReference>
<dbReference type="InterPro" id="IPR013658">
    <property type="entry name" value="SGL"/>
</dbReference>
<evidence type="ECO:0000256" key="5">
    <source>
        <dbReference type="ARBA" id="ARBA00004496"/>
    </source>
</evidence>
<dbReference type="FunFam" id="2.120.10.30:FF:000027">
    <property type="entry name" value="Regucalcin homologue"/>
    <property type="match status" value="1"/>
</dbReference>
<gene>
    <name evidence="17" type="primary">rgn</name>
    <name evidence="17" type="ORF">FJT64_012886</name>
</gene>
<keyword evidence="9" id="KW-0963">Cytoplasm</keyword>
<comment type="cofactor">
    <cofactor evidence="3">
        <name>Mn(2+)</name>
        <dbReference type="ChEBI" id="CHEBI:29035"/>
    </cofactor>
</comment>
<comment type="similarity">
    <text evidence="6">Belongs to the SMP-30/CGR1 family.</text>
</comment>
<dbReference type="PRINTS" id="PR01791">
    <property type="entry name" value="REGUCALCIN"/>
</dbReference>
<evidence type="ECO:0000256" key="11">
    <source>
        <dbReference type="ARBA" id="ARBA00022801"/>
    </source>
</evidence>
<evidence type="ECO:0000256" key="12">
    <source>
        <dbReference type="ARBA" id="ARBA00022837"/>
    </source>
</evidence>
<evidence type="ECO:0000256" key="15">
    <source>
        <dbReference type="PIRSR" id="PIRSR605511-2"/>
    </source>
</evidence>
<protein>
    <recommendedName>
        <fullName evidence="8">Regucalcin</fullName>
        <ecNumber evidence="7">3.1.1.17</ecNumber>
    </recommendedName>
    <alternativeName>
        <fullName evidence="13">Gluconolactonase</fullName>
    </alternativeName>
</protein>
<dbReference type="EC" id="3.1.1.17" evidence="7"/>
<organism evidence="17 18">
    <name type="scientific">Amphibalanus amphitrite</name>
    <name type="common">Striped barnacle</name>
    <name type="synonym">Balanus amphitrite</name>
    <dbReference type="NCBI Taxonomy" id="1232801"/>
    <lineage>
        <taxon>Eukaryota</taxon>
        <taxon>Metazoa</taxon>
        <taxon>Ecdysozoa</taxon>
        <taxon>Arthropoda</taxon>
        <taxon>Crustacea</taxon>
        <taxon>Multicrustacea</taxon>
        <taxon>Cirripedia</taxon>
        <taxon>Thoracica</taxon>
        <taxon>Thoracicalcarea</taxon>
        <taxon>Balanomorpha</taxon>
        <taxon>Balanoidea</taxon>
        <taxon>Balanidae</taxon>
        <taxon>Amphibalaninae</taxon>
        <taxon>Amphibalanus</taxon>
    </lineage>
</organism>
<dbReference type="InterPro" id="IPR005511">
    <property type="entry name" value="SMP-30"/>
</dbReference>
<evidence type="ECO:0000259" key="16">
    <source>
        <dbReference type="Pfam" id="PF08450"/>
    </source>
</evidence>
<accession>A0A6A4V6C1</accession>
<evidence type="ECO:0000256" key="3">
    <source>
        <dbReference type="ARBA" id="ARBA00001936"/>
    </source>
</evidence>
<feature type="binding site" evidence="15">
    <location>
        <position position="135"/>
    </location>
    <ligand>
        <name>substrate</name>
    </ligand>
</feature>
<dbReference type="PANTHER" id="PTHR10907">
    <property type="entry name" value="REGUCALCIN"/>
    <property type="match status" value="1"/>
</dbReference>
<feature type="domain" description="SMP-30/Gluconolactonase/LRE-like region" evidence="16">
    <location>
        <begin position="33"/>
        <end position="298"/>
    </location>
</feature>
<keyword evidence="11" id="KW-0378">Hydrolase</keyword>
<comment type="cofactor">
    <cofactor evidence="2">
        <name>Ca(2+)</name>
        <dbReference type="ChEBI" id="CHEBI:29108"/>
    </cofactor>
</comment>
<keyword evidence="18" id="KW-1185">Reference proteome</keyword>
<dbReference type="InterPro" id="IPR008367">
    <property type="entry name" value="Regucalcin"/>
</dbReference>
<evidence type="ECO:0000256" key="4">
    <source>
        <dbReference type="ARBA" id="ARBA00001946"/>
    </source>
</evidence>
<feature type="binding site" evidence="15">
    <location>
        <position position="133"/>
    </location>
    <ligand>
        <name>substrate</name>
    </ligand>
</feature>
<comment type="caution">
    <text evidence="17">The sequence shown here is derived from an EMBL/GenBank/DDBJ whole genome shotgun (WGS) entry which is preliminary data.</text>
</comment>
<dbReference type="GO" id="GO:0019853">
    <property type="term" value="P:L-ascorbic acid biosynthetic process"/>
    <property type="evidence" value="ECO:0007669"/>
    <property type="project" value="TreeGrafter"/>
</dbReference>
<dbReference type="GO" id="GO:0004341">
    <property type="term" value="F:gluconolactonase activity"/>
    <property type="evidence" value="ECO:0007669"/>
    <property type="project" value="UniProtKB-EC"/>
</dbReference>
<feature type="binding site" evidence="15">
    <location>
        <position position="239"/>
    </location>
    <ligand>
        <name>a divalent metal cation</name>
        <dbReference type="ChEBI" id="CHEBI:60240"/>
    </ligand>
</feature>
<name>A0A6A4V6C1_AMPAM</name>
<evidence type="ECO:0000256" key="10">
    <source>
        <dbReference type="ARBA" id="ARBA00022723"/>
    </source>
</evidence>
<dbReference type="Proteomes" id="UP000440578">
    <property type="component" value="Unassembled WGS sequence"/>
</dbReference>
<dbReference type="InterPro" id="IPR011042">
    <property type="entry name" value="6-blade_b-propeller_TolB-like"/>
</dbReference>
<evidence type="ECO:0000256" key="7">
    <source>
        <dbReference type="ARBA" id="ARBA00013227"/>
    </source>
</evidence>
<comment type="cofactor">
    <cofactor evidence="15">
        <name>Zn(2+)</name>
        <dbReference type="ChEBI" id="CHEBI:29105"/>
    </cofactor>
    <text evidence="15">Binds 1 divalent metal cation per subunit.</text>
</comment>
<dbReference type="GO" id="GO:0005737">
    <property type="term" value="C:cytoplasm"/>
    <property type="evidence" value="ECO:0007669"/>
    <property type="project" value="UniProtKB-SubCell"/>
</dbReference>
<keyword evidence="10 15" id="KW-0479">Metal-binding</keyword>
<evidence type="ECO:0000256" key="6">
    <source>
        <dbReference type="ARBA" id="ARBA00008853"/>
    </source>
</evidence>
<dbReference type="OrthoDB" id="423498at2759"/>
<feature type="active site" description="Proton donor/acceptor" evidence="14">
    <location>
        <position position="239"/>
    </location>
</feature>
<keyword evidence="12" id="KW-0106">Calcium</keyword>
<evidence type="ECO:0000313" key="18">
    <source>
        <dbReference type="Proteomes" id="UP000440578"/>
    </source>
</evidence>
<comment type="cofactor">
    <cofactor evidence="4">
        <name>Mg(2+)</name>
        <dbReference type="ChEBI" id="CHEBI:18420"/>
    </cofactor>
</comment>
<dbReference type="EMBL" id="VIIS01002082">
    <property type="protein sequence ID" value="KAF0288729.1"/>
    <property type="molecule type" value="Genomic_DNA"/>
</dbReference>
<comment type="catalytic activity">
    <reaction evidence="1">
        <text>D-glucono-1,5-lactone + H2O = D-gluconate + H(+)</text>
        <dbReference type="Rhea" id="RHEA:10440"/>
        <dbReference type="ChEBI" id="CHEBI:15377"/>
        <dbReference type="ChEBI" id="CHEBI:15378"/>
        <dbReference type="ChEBI" id="CHEBI:16217"/>
        <dbReference type="ChEBI" id="CHEBI:18391"/>
        <dbReference type="EC" id="3.1.1.17"/>
    </reaction>
</comment>
<dbReference type="GO" id="GO:0005509">
    <property type="term" value="F:calcium ion binding"/>
    <property type="evidence" value="ECO:0007669"/>
    <property type="project" value="InterPro"/>
</dbReference>
<evidence type="ECO:0000256" key="9">
    <source>
        <dbReference type="ARBA" id="ARBA00022490"/>
    </source>
</evidence>
<reference evidence="17 18" key="1">
    <citation type="submission" date="2019-07" db="EMBL/GenBank/DDBJ databases">
        <title>Draft genome assembly of a fouling barnacle, Amphibalanus amphitrite (Darwin, 1854): The first reference genome for Thecostraca.</title>
        <authorList>
            <person name="Kim W."/>
        </authorList>
    </citation>
    <scope>NUCLEOTIDE SEQUENCE [LARGE SCALE GENOMIC DNA]</scope>
    <source>
        <strain evidence="17">SNU_AA5</strain>
        <tissue evidence="17">Soma without cirri and trophi</tissue>
    </source>
</reference>
<evidence type="ECO:0000256" key="1">
    <source>
        <dbReference type="ARBA" id="ARBA00001589"/>
    </source>
</evidence>
<evidence type="ECO:0000256" key="14">
    <source>
        <dbReference type="PIRSR" id="PIRSR605511-1"/>
    </source>
</evidence>
<evidence type="ECO:0000256" key="8">
    <source>
        <dbReference type="ARBA" id="ARBA00016808"/>
    </source>
</evidence>
<keyword evidence="15" id="KW-0862">Zinc</keyword>
<dbReference type="AlphaFoldDB" id="A0A6A4V6C1"/>
<dbReference type="SUPFAM" id="SSF63829">
    <property type="entry name" value="Calcium-dependent phosphotriesterase"/>
    <property type="match status" value="1"/>
</dbReference>
<evidence type="ECO:0000256" key="13">
    <source>
        <dbReference type="ARBA" id="ARBA00032464"/>
    </source>
</evidence>
<comment type="subcellular location">
    <subcellularLocation>
        <location evidence="5">Cytoplasm</location>
    </subcellularLocation>
</comment>
<feature type="binding site" evidence="15">
    <location>
        <position position="187"/>
    </location>
    <ligand>
        <name>a divalent metal cation</name>
        <dbReference type="ChEBI" id="CHEBI:60240"/>
    </ligand>
</feature>
<evidence type="ECO:0000256" key="2">
    <source>
        <dbReference type="ARBA" id="ARBA00001913"/>
    </source>
</evidence>
<dbReference type="Gene3D" id="2.120.10.30">
    <property type="entry name" value="TolB, C-terminal domain"/>
    <property type="match status" value="1"/>
</dbReference>
<dbReference type="Pfam" id="PF08450">
    <property type="entry name" value="SGL"/>
    <property type="match status" value="1"/>
</dbReference>
<proteinExistence type="inferred from homology"/>
<sequence>MGTYWAADRLSVPTTHYPQKMARVERISSARMCGEGPHWDDTTQTLLSVDIPGQNVYKWDERTRTETKIHVDLKDDPSNPHACQTSLVVPLAGRPDTYVISTGRALSVLRWAADQHFSVTDFTEVEADRPKNRFNDGKCDPNGNLWAGTMGFQSGEPGSMPPGQGALYHISARGAPTALVNNVTCSNGLAFIAAGDRLFYIDTFAYTVDVLDCDLSAPRVDNRRTIYDVKKRGAQGFPDGMTIDTSGKLWVALYFGSKVVCIDPERGQVVEELHLPVSNPTSCTWGGPHHDALYVTSALHGLSAWQQDVQPEAGCTFRVTGLGARGAPNVAWKAELPCLDQ</sequence>
<dbReference type="PRINTS" id="PR01790">
    <property type="entry name" value="SMP30FAMILY"/>
</dbReference>
<feature type="binding site" evidence="15">
    <location>
        <position position="35"/>
    </location>
    <ligand>
        <name>a divalent metal cation</name>
        <dbReference type="ChEBI" id="CHEBI:60240"/>
    </ligand>
</feature>